<feature type="chain" id="PRO_5011684281" description="DUF5626 domain-containing protein" evidence="1">
    <location>
        <begin position="28"/>
        <end position="163"/>
    </location>
</feature>
<accession>A0A1G9KHG4</accession>
<feature type="signal peptide" evidence="1">
    <location>
        <begin position="1"/>
        <end position="27"/>
    </location>
</feature>
<organism evidence="2 3">
    <name type="scientific">Dendrosporobacter quercicolus</name>
    <dbReference type="NCBI Taxonomy" id="146817"/>
    <lineage>
        <taxon>Bacteria</taxon>
        <taxon>Bacillati</taxon>
        <taxon>Bacillota</taxon>
        <taxon>Negativicutes</taxon>
        <taxon>Selenomonadales</taxon>
        <taxon>Sporomusaceae</taxon>
        <taxon>Dendrosporobacter</taxon>
    </lineage>
</organism>
<evidence type="ECO:0000256" key="1">
    <source>
        <dbReference type="SAM" id="SignalP"/>
    </source>
</evidence>
<proteinExistence type="predicted"/>
<dbReference type="Proteomes" id="UP000214880">
    <property type="component" value="Unassembled WGS sequence"/>
</dbReference>
<evidence type="ECO:0008006" key="4">
    <source>
        <dbReference type="Google" id="ProtNLM"/>
    </source>
</evidence>
<protein>
    <recommendedName>
        <fullName evidence="4">DUF5626 domain-containing protein</fullName>
    </recommendedName>
</protein>
<reference evidence="2 3" key="1">
    <citation type="submission" date="2016-10" db="EMBL/GenBank/DDBJ databases">
        <authorList>
            <person name="de Groot N.N."/>
        </authorList>
    </citation>
    <scope>NUCLEOTIDE SEQUENCE [LARGE SCALE GENOMIC DNA]</scope>
    <source>
        <strain evidence="2 3">DSM 1736</strain>
    </source>
</reference>
<evidence type="ECO:0000313" key="3">
    <source>
        <dbReference type="Proteomes" id="UP000214880"/>
    </source>
</evidence>
<name>A0A1G9KHG4_9FIRM</name>
<keyword evidence="1" id="KW-0732">Signal</keyword>
<keyword evidence="3" id="KW-1185">Reference proteome</keyword>
<dbReference type="AlphaFoldDB" id="A0A1G9KHG4"/>
<dbReference type="RefSeq" id="WP_092067095.1">
    <property type="nucleotide sequence ID" value="NZ_FNHB01000001.1"/>
</dbReference>
<dbReference type="EMBL" id="FNHB01000001">
    <property type="protein sequence ID" value="SDL49036.1"/>
    <property type="molecule type" value="Genomic_DNA"/>
</dbReference>
<sequence length="163" mass="18045">MTIKNFYLVVLLVALFCLTIIPSTSSAASASIIAVRTDGMDTHEFDTAMPDLSGARVPRNTTVEYYPAYPASTSYLQLKIQSTGLNYPYLIVEGENKKLPYTIESTTYSGLYRIDLVQIALSDLNVNSTTNDFFTNQIGLTYYGPGTSGWVTGNTVIIRWLKE</sequence>
<dbReference type="STRING" id="146817.SAMN04488502_10136"/>
<evidence type="ECO:0000313" key="2">
    <source>
        <dbReference type="EMBL" id="SDL49036.1"/>
    </source>
</evidence>
<gene>
    <name evidence="2" type="ORF">SAMN04488502_10136</name>
</gene>